<dbReference type="PANTHER" id="PTHR34677:SF3">
    <property type="entry name" value="BACTERIAL IG-LIKE DOMAIN-CONTAINING PROTEIN"/>
    <property type="match status" value="1"/>
</dbReference>
<dbReference type="InterPro" id="IPR028974">
    <property type="entry name" value="TSP_type-3_rpt"/>
</dbReference>
<feature type="region of interest" description="Disordered" evidence="8">
    <location>
        <begin position="1693"/>
        <end position="2044"/>
    </location>
</feature>
<dbReference type="NCBIfam" id="NF047640">
    <property type="entry name" value="gliding_AgmC_N"/>
    <property type="match status" value="1"/>
</dbReference>
<feature type="compositionally biased region" description="Low complexity" evidence="8">
    <location>
        <begin position="1010"/>
        <end position="1022"/>
    </location>
</feature>
<evidence type="ECO:0000259" key="9">
    <source>
        <dbReference type="PROSITE" id="PS50835"/>
    </source>
</evidence>
<dbReference type="InterPro" id="IPR044016">
    <property type="entry name" value="Big_13"/>
</dbReference>
<feature type="compositionally biased region" description="Acidic residues" evidence="8">
    <location>
        <begin position="2015"/>
        <end position="2024"/>
    </location>
</feature>
<evidence type="ECO:0000256" key="8">
    <source>
        <dbReference type="SAM" id="MobiDB-lite"/>
    </source>
</evidence>
<gene>
    <name evidence="11" type="ORF">MYMAC_005393</name>
</gene>
<comment type="subcellular location">
    <subcellularLocation>
        <location evidence="1">Membrane</location>
    </subcellularLocation>
    <subcellularLocation>
        <location evidence="2">Secreted</location>
    </subcellularLocation>
</comment>
<dbReference type="SUPFAM" id="SSF103647">
    <property type="entry name" value="TSP type-3 repeat"/>
    <property type="match status" value="1"/>
</dbReference>
<reference evidence="11 12" key="1">
    <citation type="submission" date="2017-06" db="EMBL/GenBank/DDBJ databases">
        <title>Sequencing and comparative analysis of myxobacterial genomes.</title>
        <authorList>
            <person name="Rupp O."/>
            <person name="Goesmann A."/>
            <person name="Sogaard-Andersen L."/>
        </authorList>
    </citation>
    <scope>NUCLEOTIDE SEQUENCE [LARGE SCALE GENOMIC DNA]</scope>
    <source>
        <strain evidence="11 12">DSM 14697</strain>
    </source>
</reference>
<feature type="domain" description="Ig-like" evidence="9">
    <location>
        <begin position="578"/>
        <end position="688"/>
    </location>
</feature>
<dbReference type="KEGG" id="mmas:MYMAC_005393"/>
<feature type="region of interest" description="Disordered" evidence="8">
    <location>
        <begin position="2386"/>
        <end position="2538"/>
    </location>
</feature>
<evidence type="ECO:0000256" key="3">
    <source>
        <dbReference type="ARBA" id="ARBA00022525"/>
    </source>
</evidence>
<evidence type="ECO:0000256" key="1">
    <source>
        <dbReference type="ARBA" id="ARBA00004370"/>
    </source>
</evidence>
<feature type="compositionally biased region" description="Gly residues" evidence="8">
    <location>
        <begin position="279"/>
        <end position="288"/>
    </location>
</feature>
<sequence length="2674" mass="271515">MSMTRKTSCVPLFNRALPGRLGLSIAPLVLLCAALLGPVAKAAADTFGLGNGTDGVGTINVANSVINTYARVAAAVPAGQDFVDVDSTAGFSVNDLVMVYQATGLTAPASGSQAPIDLAGGAVGRWEFARVQTLTATRLNLTAPLTAAFAANVTQVIRVPEYASVTVNAGGSIVARPWDGATGGVVAFLSQGPVNNVGGIHADGRGFRGGFPWNGDGDGCSGMDQVFPGGTEKGEGLVPGRFGNGAFPIAVGTTGRGNVANAGGGGVCHNSGGGGGSNAGAGGIGGRTWVGEEGTPSRPEGGLGGASLTFDAVSHAVFGGGGGAGHGNDDAAGGGSAGGGVVFIRAASLSGAGRVSADGLAGGDAVLLANDAAGGAGAGGTVYLRVVGALPCSANALTARGGAGGSTTYDQHGTGGGGGGGHVLLQGATVSCTPVVTGGAAGTQPTADAPDGLTYGAAPGAPGVVTLLPGAFPTSLPAPTVVTPANGSITGFRPAISGTAPANSTVVIFVDGVELARVPADAAGNFTYTPTVDLPVGAHTVNAYALLQGVSSGVSNTNTFIVTSDTTPPDTTIVAAPPSVTGSSSATFDFTSNESPVAYQCSLDGGPFVACTAPRTYTGLSEGTHTFEVRAVDAAGNIDPTPATYSWTVDTTPPDTTIVSGPPATSTSASATFDFSSNESPVTYQCSLDGAPFTACTDPQTFPALPDGDHTLAVRAVDAAGNADPSPATYAWTVDATAPDTTIVSGPPAVTNATTATFDFSSNESPVTYECSLDGAPFVACTDPQGFTALSQGSHTLSVRAVDAVGNMDPTPATYSWTVDTTPPDTTIVSGPSGTTTSRGATFDFASDESPVTYECSLDGGPFVPCTDPQPYTGLGDGEHTLAVYAVDAAGNVDPTPAVRTWTVDATAPETTIVSGPPAVTNATTATFDFSSNESPVTYECSLNGAPFTACTDPQPFTALPEGEQTLAVRAVDAVGNVDPTPATYAWTVDLTPPTLPTIDSPADQEEVATTTPTLTGTGEPGSSIYLEVGGATHGPIAVDEDGNWTFDVPEPLDEGPHTVSITSVDPAGNSAGPVTSTFIVDLTAPDTFIESGPALLTRDTTAAFDLSSDGGVAYECSLDGGLYVACTDPATFTGLSDGDHLLLVRAVDTAGNVDPTPAQYAWTVDTVAPDTLVVSGPPTPTSSTSASFEFAASEPGSTYECSLDGVDYVPCAETVTFEGFAEGDHMLFVRAVDAAGNVDPTPAEHTWTVDLTPPVAPLITTPADGAVLDDGVVTITGTADGAESVTLVLDGTSYGPIPVDASGDWTFTPPVTLPDGPYTVTVTATDEAGNTSAPTSSTFTVDTTAPDTAIDSGPPAQTTVATADFVFSSNESPVTYECSLNGAPFTACPAQAQFGPLPDGDHTLLVRAVDAAGNVDATPAEHTWTVDATPPVVVITTPANNAVLNVPVVTYSGTSEPGSTVTVVVDGVTVGTVEADGAGNWSLPVSDTLADGPHTVIVTATDEAGNTSTPVTHTFIVDAQPPETSFVSTPPALSNSDSATFDFDSDESPVTYECSLDGAAYVACTDPVTFTGLDDGEHTLAVRAVDEDGNVDPTPASYTWTVDTTAPDTLIISGPPLSDAPGTATFDFDSDESPVTYECSLDGAAYVACTDPVTFTGLAEGDHSLSVRAVDAAGNVDDTPATYAWSVAVDSDDDGLSDAEEIALGTDPNNPDTDGDGLPDGLEVNVGGTDPLDDDSDDDGLLDGNEDANHDGIVDADETDPNNADTDGDGLPDGLERGLTEPQGTGTDMTVFVADADPTTVTDPLNPDTDGGSVRDGIEDANRNGRVDPGETDPLVAADDVDSDGDGIDDATETAQGLDPNDADSDDDGVPDGIDGLIDTDGDGLIDALDPDSDNDGILDGTEMGVTLESAPADTDRGSPNFRPDEDPSTTTDPRNPDTDGDGLSDGEEDANHDGRVDDTETDPNNPDTDDDGLPDGVEVRGSNPTHPLDPDTDGDGLRDGAEDANHNGSFDNGETDPNDADTDNGGVNDGEEVTGGTNPLDGNDDFVISGRGCSTSGAGTFAPLALLLLGLPLLGRFRRSAGQGGGARVAAAALFALTFALVARPAVAQVPTLSASQSIDVQQYKPGPSSKDILGVQSAQVHSHLGWNVGVSVNYGDKPLNFLDPRTDRYITALVRSQVGIDLMGSVGLFDRFELGVLLPVTIQRSQAAPMVDPSFNQGVGSGGIGDLRLVPKARLLEEGAFGLALTVPVVLPTGGGSDFLGSSGVGVQPRLVAEYGERFRLAANVGVDFRKQQQLRNLNVGNAVSYGVGAELPFTVREVPLALAATVVGAVNLEQQDTEERPLELLAALKYRALGGFSAHVGGGPGLTRGYGTPGFRLLAGFSYSPEPSREQKPAAPVDTDGDGLVDIDDACPTEPEDKDGFQDTDGCPDPDNDADGIPDTADACLNEPETVNGFEDTDGCPDVAPPPPPVDTDGDGLMDPEDRCPDAPEDKDGFQDEDGCPDPDNDRDGIPDAEDTCPNEPETINGVKDEDGCPDKGTVKVLVDGERIVILEKVYFATGKDVILARSFPLLKQVAAVLRANPQVELVRIEGHTDSQGNDAKNLDLSQRRANNVRDFLVKAGIAEGRMEAVGYGETKPVDTNKTAKGRENNRRVGFSILRVGKVEVERPAR</sequence>
<feature type="compositionally biased region" description="Acidic residues" evidence="8">
    <location>
        <begin position="1732"/>
        <end position="1747"/>
    </location>
</feature>
<dbReference type="InterPro" id="IPR018247">
    <property type="entry name" value="EF_Hand_1_Ca_BS"/>
</dbReference>
<dbReference type="CDD" id="cd07185">
    <property type="entry name" value="OmpA_C-like"/>
    <property type="match status" value="1"/>
</dbReference>
<protein>
    <submittedName>
        <fullName evidence="11">Cell envelope biogenesis protein OmpA</fullName>
    </submittedName>
</protein>
<dbReference type="Pfam" id="PF00691">
    <property type="entry name" value="OmpA"/>
    <property type="match status" value="1"/>
</dbReference>
<dbReference type="PROSITE" id="PS00018">
    <property type="entry name" value="EF_HAND_1"/>
    <property type="match status" value="1"/>
</dbReference>
<feature type="domain" description="Ig-like" evidence="9">
    <location>
        <begin position="748"/>
        <end position="858"/>
    </location>
</feature>
<keyword evidence="5" id="KW-0106">Calcium</keyword>
<feature type="compositionally biased region" description="Acidic residues" evidence="8">
    <location>
        <begin position="1879"/>
        <end position="1898"/>
    </location>
</feature>
<dbReference type="PANTHER" id="PTHR34677">
    <property type="match status" value="1"/>
</dbReference>
<dbReference type="InterPro" id="IPR006665">
    <property type="entry name" value="OmpA-like"/>
</dbReference>
<feature type="compositionally biased region" description="Acidic residues" evidence="8">
    <location>
        <begin position="1755"/>
        <end position="1771"/>
    </location>
</feature>
<dbReference type="GO" id="GO:0005509">
    <property type="term" value="F:calcium ion binding"/>
    <property type="evidence" value="ECO:0007669"/>
    <property type="project" value="InterPro"/>
</dbReference>
<dbReference type="SUPFAM" id="SSF103088">
    <property type="entry name" value="OmpA-like"/>
    <property type="match status" value="1"/>
</dbReference>
<feature type="compositionally biased region" description="Basic and acidic residues" evidence="8">
    <location>
        <begin position="1997"/>
        <end position="2007"/>
    </location>
</feature>
<dbReference type="InterPro" id="IPR058184">
    <property type="entry name" value="AgmC-like_N"/>
</dbReference>
<feature type="compositionally biased region" description="Acidic residues" evidence="8">
    <location>
        <begin position="1940"/>
        <end position="1950"/>
    </location>
</feature>
<dbReference type="EMBL" id="CP022203">
    <property type="protein sequence ID" value="ATB49739.1"/>
    <property type="molecule type" value="Genomic_DNA"/>
</dbReference>
<feature type="compositionally biased region" description="Acidic residues" evidence="8">
    <location>
        <begin position="2403"/>
        <end position="2421"/>
    </location>
</feature>
<feature type="compositionally biased region" description="Basic and acidic residues" evidence="8">
    <location>
        <begin position="2484"/>
        <end position="2498"/>
    </location>
</feature>
<dbReference type="InterPro" id="IPR059100">
    <property type="entry name" value="TSP3_bac"/>
</dbReference>
<dbReference type="Gene3D" id="2.60.40.10">
    <property type="entry name" value="Immunoglobulins"/>
    <property type="match status" value="12"/>
</dbReference>
<feature type="region of interest" description="Disordered" evidence="8">
    <location>
        <begin position="998"/>
        <end position="1022"/>
    </location>
</feature>
<evidence type="ECO:0000313" key="12">
    <source>
        <dbReference type="Proteomes" id="UP000217343"/>
    </source>
</evidence>
<dbReference type="Pfam" id="PF18884">
    <property type="entry name" value="TSP3_bac"/>
    <property type="match status" value="7"/>
</dbReference>
<name>A0A250K0V6_9BACT</name>
<keyword evidence="3" id="KW-0964">Secreted</keyword>
<keyword evidence="6 7" id="KW-0472">Membrane</keyword>
<feature type="compositionally biased region" description="Low complexity" evidence="8">
    <location>
        <begin position="1720"/>
        <end position="1731"/>
    </location>
</feature>
<dbReference type="InterPro" id="IPR007110">
    <property type="entry name" value="Ig-like_dom"/>
</dbReference>
<feature type="compositionally biased region" description="Basic and acidic residues" evidence="8">
    <location>
        <begin position="1817"/>
        <end position="1830"/>
    </location>
</feature>
<dbReference type="GO" id="GO:0016020">
    <property type="term" value="C:membrane"/>
    <property type="evidence" value="ECO:0007669"/>
    <property type="project" value="UniProtKB-SubCell"/>
</dbReference>
<feature type="compositionally biased region" description="Acidic residues" evidence="8">
    <location>
        <begin position="1840"/>
        <end position="1853"/>
    </location>
</feature>
<evidence type="ECO:0000256" key="2">
    <source>
        <dbReference type="ARBA" id="ARBA00004613"/>
    </source>
</evidence>
<dbReference type="InterPro" id="IPR006664">
    <property type="entry name" value="OMP_bac"/>
</dbReference>
<feature type="compositionally biased region" description="Basic and acidic residues" evidence="8">
    <location>
        <begin position="1951"/>
        <end position="1960"/>
    </location>
</feature>
<evidence type="ECO:0000259" key="10">
    <source>
        <dbReference type="PROSITE" id="PS51123"/>
    </source>
</evidence>
<dbReference type="PRINTS" id="PR01021">
    <property type="entry name" value="OMPADOMAIN"/>
</dbReference>
<evidence type="ECO:0000256" key="4">
    <source>
        <dbReference type="ARBA" id="ARBA00022729"/>
    </source>
</evidence>
<dbReference type="Proteomes" id="UP000217343">
    <property type="component" value="Chromosome"/>
</dbReference>
<dbReference type="InterPro" id="IPR036737">
    <property type="entry name" value="OmpA-like_sf"/>
</dbReference>
<keyword evidence="4" id="KW-0732">Signal</keyword>
<keyword evidence="12" id="KW-1185">Reference proteome</keyword>
<dbReference type="PROSITE" id="PS50835">
    <property type="entry name" value="IG_LIKE"/>
    <property type="match status" value="2"/>
</dbReference>
<dbReference type="InterPro" id="IPR013783">
    <property type="entry name" value="Ig-like_fold"/>
</dbReference>
<feature type="compositionally biased region" description="Acidic residues" evidence="8">
    <location>
        <begin position="2430"/>
        <end position="2440"/>
    </location>
</feature>
<dbReference type="Pfam" id="PF19077">
    <property type="entry name" value="Big_13"/>
    <property type="match status" value="3"/>
</dbReference>
<evidence type="ECO:0000256" key="6">
    <source>
        <dbReference type="ARBA" id="ARBA00023136"/>
    </source>
</evidence>
<feature type="domain" description="OmpA-like" evidence="10">
    <location>
        <begin position="2547"/>
        <end position="2665"/>
    </location>
</feature>
<evidence type="ECO:0000256" key="7">
    <source>
        <dbReference type="PROSITE-ProRule" id="PRU00473"/>
    </source>
</evidence>
<evidence type="ECO:0000313" key="11">
    <source>
        <dbReference type="EMBL" id="ATB49739.1"/>
    </source>
</evidence>
<proteinExistence type="predicted"/>
<dbReference type="NCBIfam" id="NF033510">
    <property type="entry name" value="Ca_tandemer"/>
    <property type="match status" value="3"/>
</dbReference>
<feature type="compositionally biased region" description="Acidic residues" evidence="8">
    <location>
        <begin position="1693"/>
        <end position="1702"/>
    </location>
</feature>
<evidence type="ECO:0000256" key="5">
    <source>
        <dbReference type="ARBA" id="ARBA00022837"/>
    </source>
</evidence>
<accession>A0A250K0V6</accession>
<feature type="compositionally biased region" description="Acidic residues" evidence="8">
    <location>
        <begin position="1862"/>
        <end position="1871"/>
    </location>
</feature>
<dbReference type="Gene3D" id="4.10.1080.10">
    <property type="entry name" value="TSP type-3 repeat"/>
    <property type="match status" value="2"/>
</dbReference>
<feature type="region of interest" description="Disordered" evidence="8">
    <location>
        <begin position="279"/>
        <end position="304"/>
    </location>
</feature>
<dbReference type="PROSITE" id="PS51123">
    <property type="entry name" value="OMPA_2"/>
    <property type="match status" value="1"/>
</dbReference>
<dbReference type="Gene3D" id="3.30.1330.60">
    <property type="entry name" value="OmpA-like domain"/>
    <property type="match status" value="1"/>
</dbReference>
<organism evidence="11 12">
    <name type="scientific">Corallococcus macrosporus DSM 14697</name>
    <dbReference type="NCBI Taxonomy" id="1189310"/>
    <lineage>
        <taxon>Bacteria</taxon>
        <taxon>Pseudomonadati</taxon>
        <taxon>Myxococcota</taxon>
        <taxon>Myxococcia</taxon>
        <taxon>Myxococcales</taxon>
        <taxon>Cystobacterineae</taxon>
        <taxon>Myxococcaceae</taxon>
        <taxon>Corallococcus</taxon>
    </lineage>
</organism>